<organism evidence="1 2">
    <name type="scientific">Takifugu flavidus</name>
    <name type="common">sansaifugu</name>
    <dbReference type="NCBI Taxonomy" id="433684"/>
    <lineage>
        <taxon>Eukaryota</taxon>
        <taxon>Metazoa</taxon>
        <taxon>Chordata</taxon>
        <taxon>Craniata</taxon>
        <taxon>Vertebrata</taxon>
        <taxon>Euteleostomi</taxon>
        <taxon>Actinopterygii</taxon>
        <taxon>Neopterygii</taxon>
        <taxon>Teleostei</taxon>
        <taxon>Neoteleostei</taxon>
        <taxon>Acanthomorphata</taxon>
        <taxon>Eupercaria</taxon>
        <taxon>Tetraodontiformes</taxon>
        <taxon>Tetradontoidea</taxon>
        <taxon>Tetraodontidae</taxon>
        <taxon>Takifugu</taxon>
    </lineage>
</organism>
<accession>A0A5C6PEY6</accession>
<dbReference type="Proteomes" id="UP000324091">
    <property type="component" value="Chromosome 12"/>
</dbReference>
<evidence type="ECO:0000313" key="1">
    <source>
        <dbReference type="EMBL" id="TWW77696.1"/>
    </source>
</evidence>
<gene>
    <name evidence="1" type="ORF">D4764_12G0010860</name>
</gene>
<protein>
    <submittedName>
        <fullName evidence="1">Transposon TX1 uncharacterized 149 kDa protein ORF 2</fullName>
    </submittedName>
</protein>
<proteinExistence type="predicted"/>
<name>A0A5C6PEY6_9TELE</name>
<comment type="caution">
    <text evidence="1">The sequence shown here is derived from an EMBL/GenBank/DDBJ whole genome shotgun (WGS) entry which is preliminary data.</text>
</comment>
<dbReference type="AlphaFoldDB" id="A0A5C6PEY6"/>
<keyword evidence="2" id="KW-1185">Reference proteome</keyword>
<reference evidence="1 2" key="1">
    <citation type="submission" date="2019-04" db="EMBL/GenBank/DDBJ databases">
        <title>Chromosome genome assembly for Takifugu flavidus.</title>
        <authorList>
            <person name="Xiao S."/>
        </authorList>
    </citation>
    <scope>NUCLEOTIDE SEQUENCE [LARGE SCALE GENOMIC DNA]</scope>
    <source>
        <strain evidence="1">HTHZ2018</strain>
        <tissue evidence="1">Muscle</tissue>
    </source>
</reference>
<evidence type="ECO:0000313" key="2">
    <source>
        <dbReference type="Proteomes" id="UP000324091"/>
    </source>
</evidence>
<dbReference type="EMBL" id="RHFK02000004">
    <property type="protein sequence ID" value="TWW77696.1"/>
    <property type="molecule type" value="Genomic_DNA"/>
</dbReference>
<sequence>MSKMVVVFVNNTDKADQLVDQTAIRVAETVLEMEDAVVEENVSIKRKNTYTKAKNDKIKKLSTEEQVSPAFGPAVDAPGLQDGQVMVETHYHYSLSKIRSFLKNTKGMRFVQAGDYFPDLQLFQESARHLMRAGSLGEPSFNDQEIYRLKKLLQKVWSRLEGADLASHVPSVLTCSLIMADIRETHSTLDNEPDWRREWAGQLFLSHRSSNSGGVGILFSRDFVPLSSAVEEPVPVHPQCQQGHGPSMRDLEREVVELQLLAESTGKREHIQLLKSKSSALAELLGVAAQGALVRSRFQHTAQMDAPSHFFFGLERKNGQRRMIHSLRANNGQVLEDPIEIRQRAVTYYRDLYRTECQGGSGVERFFLNGLPQDTGGYGGFLLGPSALDTTECPFSAEGGGRTWLGPPGEQRSDFQAPVCPKDAVWSIRSGLETCGSSRAEAMWYGSCYNSTFWLLEEPVVYGARFRCEAGLQLAQKMREAGVFTLGQLVNVCGPRLDNATTLAWHTGVKSVRVLNQMLGGWRHQLAASELERVSEFCTGQKPTNRNDPFPDMRLTPVLGDVPGSQPLLRNVQPV</sequence>